<gene>
    <name evidence="1" type="ORF">OTU49_003834</name>
</gene>
<comment type="caution">
    <text evidence="1">The sequence shown here is derived from an EMBL/GenBank/DDBJ whole genome shotgun (WGS) entry which is preliminary data.</text>
</comment>
<evidence type="ECO:0000313" key="2">
    <source>
        <dbReference type="Proteomes" id="UP001445076"/>
    </source>
</evidence>
<dbReference type="AlphaFoldDB" id="A0AAW0YKL7"/>
<accession>A0AAW0YKL7</accession>
<reference evidence="1 2" key="1">
    <citation type="journal article" date="2024" name="BMC Genomics">
        <title>Genome assembly of redclaw crayfish (Cherax quadricarinatus) provides insights into its immune adaptation and hypoxia tolerance.</title>
        <authorList>
            <person name="Liu Z."/>
            <person name="Zheng J."/>
            <person name="Li H."/>
            <person name="Fang K."/>
            <person name="Wang S."/>
            <person name="He J."/>
            <person name="Zhou D."/>
            <person name="Weng S."/>
            <person name="Chi M."/>
            <person name="Gu Z."/>
            <person name="He J."/>
            <person name="Li F."/>
            <person name="Wang M."/>
        </authorList>
    </citation>
    <scope>NUCLEOTIDE SEQUENCE [LARGE SCALE GENOMIC DNA]</scope>
    <source>
        <strain evidence="1">ZL_2023a</strain>
    </source>
</reference>
<feature type="non-terminal residue" evidence="1">
    <location>
        <position position="1"/>
    </location>
</feature>
<keyword evidence="2" id="KW-1185">Reference proteome</keyword>
<dbReference type="EMBL" id="JARKIK010000003">
    <property type="protein sequence ID" value="KAK8753324.1"/>
    <property type="molecule type" value="Genomic_DNA"/>
</dbReference>
<evidence type="ECO:0000313" key="1">
    <source>
        <dbReference type="EMBL" id="KAK8753324.1"/>
    </source>
</evidence>
<name>A0AAW0YKL7_CHEQU</name>
<protein>
    <submittedName>
        <fullName evidence="1">Uncharacterized protein</fullName>
    </submittedName>
</protein>
<sequence length="118" mass="13335">ESRQIVSLFSKTNFTPTFITGRTKIVLGWRDGNMLSTEHLDPLPPSKWHSLLFLTKISGSSIILTVMAGDEKLYEDKLDDYNNYLQVHGRAGDTFFLVHKLKDNPTYVVMPAQVSHPG</sequence>
<organism evidence="1 2">
    <name type="scientific">Cherax quadricarinatus</name>
    <name type="common">Australian red claw crayfish</name>
    <dbReference type="NCBI Taxonomy" id="27406"/>
    <lineage>
        <taxon>Eukaryota</taxon>
        <taxon>Metazoa</taxon>
        <taxon>Ecdysozoa</taxon>
        <taxon>Arthropoda</taxon>
        <taxon>Crustacea</taxon>
        <taxon>Multicrustacea</taxon>
        <taxon>Malacostraca</taxon>
        <taxon>Eumalacostraca</taxon>
        <taxon>Eucarida</taxon>
        <taxon>Decapoda</taxon>
        <taxon>Pleocyemata</taxon>
        <taxon>Astacidea</taxon>
        <taxon>Parastacoidea</taxon>
        <taxon>Parastacidae</taxon>
        <taxon>Cherax</taxon>
    </lineage>
</organism>
<proteinExistence type="predicted"/>
<dbReference type="Proteomes" id="UP001445076">
    <property type="component" value="Unassembled WGS sequence"/>
</dbReference>